<feature type="compositionally biased region" description="Polar residues" evidence="1">
    <location>
        <begin position="68"/>
        <end position="82"/>
    </location>
</feature>
<evidence type="ECO:0000313" key="2">
    <source>
        <dbReference type="EMBL" id="KAK3349891.1"/>
    </source>
</evidence>
<feature type="compositionally biased region" description="Polar residues" evidence="1">
    <location>
        <begin position="141"/>
        <end position="151"/>
    </location>
</feature>
<gene>
    <name evidence="2" type="ORF">B0T25DRAFT_250877</name>
</gene>
<proteinExistence type="predicted"/>
<sequence length="223" mass="24531">MSYVQKFSIKGPGHEAARQRENQRRHRARVKTHISELEATLANTQSRLDDALGCIDNLTAEVQRLQHALQQQGPTPQLSVSARRTDESVSSGPGAAVEDRVPQRTQGCGSSQCEKDASFVDEFHPVEDYPSERQDAGSESLMLSSRGSLDPSTDCPLLPPPSPGESTMTCRDAFSIIRERSVFGFDFDAAIDWLKPGFRRAIVAGGGCRVQTHILFSFVDRIT</sequence>
<evidence type="ECO:0008006" key="4">
    <source>
        <dbReference type="Google" id="ProtNLM"/>
    </source>
</evidence>
<keyword evidence="3" id="KW-1185">Reference proteome</keyword>
<name>A0AAJ0HFZ2_9PEZI</name>
<accession>A0AAJ0HFZ2</accession>
<dbReference type="EMBL" id="JAUIQD010000005">
    <property type="protein sequence ID" value="KAK3349891.1"/>
    <property type="molecule type" value="Genomic_DNA"/>
</dbReference>
<feature type="compositionally biased region" description="Polar residues" evidence="1">
    <location>
        <begin position="103"/>
        <end position="112"/>
    </location>
</feature>
<feature type="region of interest" description="Disordered" evidence="1">
    <location>
        <begin position="68"/>
        <end position="112"/>
    </location>
</feature>
<reference evidence="2" key="1">
    <citation type="journal article" date="2023" name="Mol. Phylogenet. Evol.">
        <title>Genome-scale phylogeny and comparative genomics of the fungal order Sordariales.</title>
        <authorList>
            <person name="Hensen N."/>
            <person name="Bonometti L."/>
            <person name="Westerberg I."/>
            <person name="Brannstrom I.O."/>
            <person name="Guillou S."/>
            <person name="Cros-Aarteil S."/>
            <person name="Calhoun S."/>
            <person name="Haridas S."/>
            <person name="Kuo A."/>
            <person name="Mondo S."/>
            <person name="Pangilinan J."/>
            <person name="Riley R."/>
            <person name="LaButti K."/>
            <person name="Andreopoulos B."/>
            <person name="Lipzen A."/>
            <person name="Chen C."/>
            <person name="Yan M."/>
            <person name="Daum C."/>
            <person name="Ng V."/>
            <person name="Clum A."/>
            <person name="Steindorff A."/>
            <person name="Ohm R.A."/>
            <person name="Martin F."/>
            <person name="Silar P."/>
            <person name="Natvig D.O."/>
            <person name="Lalanne C."/>
            <person name="Gautier V."/>
            <person name="Ament-Velasquez S.L."/>
            <person name="Kruys A."/>
            <person name="Hutchinson M.I."/>
            <person name="Powell A.J."/>
            <person name="Barry K."/>
            <person name="Miller A.N."/>
            <person name="Grigoriev I.V."/>
            <person name="Debuchy R."/>
            <person name="Gladieux P."/>
            <person name="Hiltunen Thoren M."/>
            <person name="Johannesson H."/>
        </authorList>
    </citation>
    <scope>NUCLEOTIDE SEQUENCE</scope>
    <source>
        <strain evidence="2">CBS 955.72</strain>
    </source>
</reference>
<dbReference type="AlphaFoldDB" id="A0AAJ0HFZ2"/>
<dbReference type="CDD" id="cd14688">
    <property type="entry name" value="bZIP_YAP"/>
    <property type="match status" value="1"/>
</dbReference>
<dbReference type="Proteomes" id="UP001275084">
    <property type="component" value="Unassembled WGS sequence"/>
</dbReference>
<reference evidence="2" key="2">
    <citation type="submission" date="2023-06" db="EMBL/GenBank/DDBJ databases">
        <authorList>
            <consortium name="Lawrence Berkeley National Laboratory"/>
            <person name="Haridas S."/>
            <person name="Hensen N."/>
            <person name="Bonometti L."/>
            <person name="Westerberg I."/>
            <person name="Brannstrom I.O."/>
            <person name="Guillou S."/>
            <person name="Cros-Aarteil S."/>
            <person name="Calhoun S."/>
            <person name="Kuo A."/>
            <person name="Mondo S."/>
            <person name="Pangilinan J."/>
            <person name="Riley R."/>
            <person name="Labutti K."/>
            <person name="Andreopoulos B."/>
            <person name="Lipzen A."/>
            <person name="Chen C."/>
            <person name="Yanf M."/>
            <person name="Daum C."/>
            <person name="Ng V."/>
            <person name="Clum A."/>
            <person name="Steindorff A."/>
            <person name="Ohm R."/>
            <person name="Martin F."/>
            <person name="Silar P."/>
            <person name="Natvig D."/>
            <person name="Lalanne C."/>
            <person name="Gautier V."/>
            <person name="Ament-Velasquez S.L."/>
            <person name="Kruys A."/>
            <person name="Hutchinson M.I."/>
            <person name="Powell A.J."/>
            <person name="Barry K."/>
            <person name="Miller A.N."/>
            <person name="Grigoriev I.V."/>
            <person name="Debuchy R."/>
            <person name="Gladieux P."/>
            <person name="Thoren M.H."/>
            <person name="Johannesson H."/>
        </authorList>
    </citation>
    <scope>NUCLEOTIDE SEQUENCE</scope>
    <source>
        <strain evidence="2">CBS 955.72</strain>
    </source>
</reference>
<feature type="region of interest" description="Disordered" evidence="1">
    <location>
        <begin position="129"/>
        <end position="153"/>
    </location>
</feature>
<evidence type="ECO:0000313" key="3">
    <source>
        <dbReference type="Proteomes" id="UP001275084"/>
    </source>
</evidence>
<organism evidence="2 3">
    <name type="scientific">Lasiosphaeria hispida</name>
    <dbReference type="NCBI Taxonomy" id="260671"/>
    <lineage>
        <taxon>Eukaryota</taxon>
        <taxon>Fungi</taxon>
        <taxon>Dikarya</taxon>
        <taxon>Ascomycota</taxon>
        <taxon>Pezizomycotina</taxon>
        <taxon>Sordariomycetes</taxon>
        <taxon>Sordariomycetidae</taxon>
        <taxon>Sordariales</taxon>
        <taxon>Lasiosphaeriaceae</taxon>
        <taxon>Lasiosphaeria</taxon>
    </lineage>
</organism>
<feature type="compositionally biased region" description="Basic and acidic residues" evidence="1">
    <location>
        <begin position="12"/>
        <end position="22"/>
    </location>
</feature>
<feature type="region of interest" description="Disordered" evidence="1">
    <location>
        <begin position="1"/>
        <end position="25"/>
    </location>
</feature>
<comment type="caution">
    <text evidence="2">The sequence shown here is derived from an EMBL/GenBank/DDBJ whole genome shotgun (WGS) entry which is preliminary data.</text>
</comment>
<protein>
    <recommendedName>
        <fullName evidence="4">BZIP domain-containing protein</fullName>
    </recommendedName>
</protein>
<evidence type="ECO:0000256" key="1">
    <source>
        <dbReference type="SAM" id="MobiDB-lite"/>
    </source>
</evidence>